<feature type="compositionally biased region" description="Basic and acidic residues" evidence="1">
    <location>
        <begin position="134"/>
        <end position="148"/>
    </location>
</feature>
<feature type="compositionally biased region" description="Low complexity" evidence="1">
    <location>
        <begin position="149"/>
        <end position="166"/>
    </location>
</feature>
<proteinExistence type="predicted"/>
<evidence type="ECO:0000256" key="1">
    <source>
        <dbReference type="SAM" id="MobiDB-lite"/>
    </source>
</evidence>
<organism evidence="2 3">
    <name type="scientific">Sapajus apella</name>
    <name type="common">Brown-capped capuchin</name>
    <name type="synonym">Cebus apella</name>
    <dbReference type="NCBI Taxonomy" id="9515"/>
    <lineage>
        <taxon>Eukaryota</taxon>
        <taxon>Metazoa</taxon>
        <taxon>Chordata</taxon>
        <taxon>Craniata</taxon>
        <taxon>Vertebrata</taxon>
        <taxon>Euteleostomi</taxon>
        <taxon>Mammalia</taxon>
        <taxon>Eutheria</taxon>
        <taxon>Euarchontoglires</taxon>
        <taxon>Primates</taxon>
        <taxon>Haplorrhini</taxon>
        <taxon>Platyrrhini</taxon>
        <taxon>Cebidae</taxon>
        <taxon>Cebinae</taxon>
        <taxon>Sapajus</taxon>
    </lineage>
</organism>
<evidence type="ECO:0000313" key="3">
    <source>
        <dbReference type="RefSeq" id="XP_032154470.1"/>
    </source>
</evidence>
<keyword evidence="2" id="KW-1185">Reference proteome</keyword>
<accession>A0A6J3JIT6</accession>
<protein>
    <submittedName>
        <fullName evidence="3">Uncharacterized protein LOC116565030</fullName>
    </submittedName>
</protein>
<dbReference type="GeneID" id="116565030"/>
<reference evidence="3" key="1">
    <citation type="submission" date="2025-08" db="UniProtKB">
        <authorList>
            <consortium name="RefSeq"/>
        </authorList>
    </citation>
    <scope>IDENTIFICATION</scope>
    <source>
        <tissue evidence="3">Blood</tissue>
    </source>
</reference>
<dbReference type="Proteomes" id="UP000504640">
    <property type="component" value="Unplaced"/>
</dbReference>
<dbReference type="AlphaFoldDB" id="A0A6J3JIT6"/>
<gene>
    <name evidence="3" type="primary">LOC116565030</name>
</gene>
<sequence>MIHLADTEVEENFERLKISTLVVRSSGHSPTSRIVPNAQHFKISTGFLHFQVTLHVCDSKPGSDPNLTVHSFRLQELGKQRSTFRVKPGFSSAAHLATSALFIAVPADTRLRATHGWSGVWDKEAALHQAASESLRDRATCRGEEARSRPASAIRAPAAPPSASRPTRGGIRQRSQRPLLPVQANTMAEPEVREASTSGPSGIPEVSFAKVGARVPSPGRPGRAFLPAVPGHLPRGGGADSSGLRPLTSCSQAIVGRPRRSPALPHLLQVTLGNIPNLQACFLN</sequence>
<feature type="region of interest" description="Disordered" evidence="1">
    <location>
        <begin position="132"/>
        <end position="204"/>
    </location>
</feature>
<dbReference type="RefSeq" id="XP_032154470.1">
    <property type="nucleotide sequence ID" value="XM_032298579.1"/>
</dbReference>
<evidence type="ECO:0000313" key="2">
    <source>
        <dbReference type="Proteomes" id="UP000504640"/>
    </source>
</evidence>
<name>A0A6J3JIT6_SAPAP</name>